<name>A0AA37QDZ3_9BACT</name>
<dbReference type="GO" id="GO:0046872">
    <property type="term" value="F:metal ion binding"/>
    <property type="evidence" value="ECO:0007669"/>
    <property type="project" value="UniProtKB-KW"/>
</dbReference>
<dbReference type="PANTHER" id="PTHR13799:SF14">
    <property type="entry name" value="GTP CYCLOHYDROLASE 1 TYPE 2 HOMOLOG"/>
    <property type="match status" value="1"/>
</dbReference>
<dbReference type="PANTHER" id="PTHR13799">
    <property type="entry name" value="NGG1 INTERACTING FACTOR 3"/>
    <property type="match status" value="1"/>
</dbReference>
<evidence type="ECO:0000313" key="4">
    <source>
        <dbReference type="EMBL" id="GLC24540.1"/>
    </source>
</evidence>
<comment type="caution">
    <text evidence="4">The sequence shown here is derived from an EMBL/GenBank/DDBJ whole genome shotgun (WGS) entry which is preliminary data.</text>
</comment>
<dbReference type="Proteomes" id="UP001161325">
    <property type="component" value="Unassembled WGS sequence"/>
</dbReference>
<dbReference type="InterPro" id="IPR036069">
    <property type="entry name" value="DUF34/NIF3_sf"/>
</dbReference>
<organism evidence="4 5">
    <name type="scientific">Roseisolibacter agri</name>
    <dbReference type="NCBI Taxonomy" id="2014610"/>
    <lineage>
        <taxon>Bacteria</taxon>
        <taxon>Pseudomonadati</taxon>
        <taxon>Gemmatimonadota</taxon>
        <taxon>Gemmatimonadia</taxon>
        <taxon>Gemmatimonadales</taxon>
        <taxon>Gemmatimonadaceae</taxon>
        <taxon>Roseisolibacter</taxon>
    </lineage>
</organism>
<dbReference type="SUPFAM" id="SSF102705">
    <property type="entry name" value="NIF3 (NGG1p interacting factor 3)-like"/>
    <property type="match status" value="1"/>
</dbReference>
<dbReference type="AlphaFoldDB" id="A0AA37QDZ3"/>
<gene>
    <name evidence="4" type="ORF">rosag_10530</name>
</gene>
<dbReference type="RefSeq" id="WP_284348988.1">
    <property type="nucleotide sequence ID" value="NZ_BRXS01000002.1"/>
</dbReference>
<dbReference type="EMBL" id="BRXS01000002">
    <property type="protein sequence ID" value="GLC24540.1"/>
    <property type="molecule type" value="Genomic_DNA"/>
</dbReference>
<feature type="binding site" evidence="3">
    <location>
        <position position="67"/>
    </location>
    <ligand>
        <name>a divalent metal cation</name>
        <dbReference type="ChEBI" id="CHEBI:60240"/>
        <label>1</label>
    </ligand>
</feature>
<dbReference type="Gene3D" id="3.40.1390.30">
    <property type="entry name" value="NIF3 (NGG1p interacting factor 3)-like"/>
    <property type="match status" value="2"/>
</dbReference>
<dbReference type="GO" id="GO:0005737">
    <property type="term" value="C:cytoplasm"/>
    <property type="evidence" value="ECO:0007669"/>
    <property type="project" value="TreeGrafter"/>
</dbReference>
<comment type="similarity">
    <text evidence="1">Belongs to the GTP cyclohydrolase I type 2/NIF3 family.</text>
</comment>
<keyword evidence="5" id="KW-1185">Reference proteome</keyword>
<reference evidence="4" key="1">
    <citation type="submission" date="2022-08" db="EMBL/GenBank/DDBJ databases">
        <title>Draft genome sequencing of Roseisolibacter agri AW1220.</title>
        <authorList>
            <person name="Tobiishi Y."/>
            <person name="Tonouchi A."/>
        </authorList>
    </citation>
    <scope>NUCLEOTIDE SEQUENCE</scope>
    <source>
        <strain evidence="4">AW1220</strain>
    </source>
</reference>
<evidence type="ECO:0000256" key="3">
    <source>
        <dbReference type="PIRSR" id="PIRSR602678-1"/>
    </source>
</evidence>
<proteinExistence type="inferred from homology"/>
<sequence length="258" mass="26995">MTATLDAIVAHLDATLRTPEIPDYSGALNGLQVANAGTVSRVAAAVDFSRPAIEGAIAAGASLLLVHHGMFWNGAQPFVGAAYERMRLLLAHGLAVYGSHIPLDVHPTLGNNARLASLLGLAPSGGFLRYKNIEVGLSGESDLDTAELAARATAFAARYGHTTVHTPIAPGRRTRRWGMCTGGGASIDSLREASERGLDTLIVGEGPHHTAVEAVERGIVVIYAGHYATETLGVQALGEEIERTFGVPWSFVGEPTGL</sequence>
<feature type="binding site" evidence="3">
    <location>
        <position position="104"/>
    </location>
    <ligand>
        <name>a divalent metal cation</name>
        <dbReference type="ChEBI" id="CHEBI:60240"/>
        <label>1</label>
    </ligand>
</feature>
<feature type="binding site" evidence="3">
    <location>
        <position position="230"/>
    </location>
    <ligand>
        <name>a divalent metal cation</name>
        <dbReference type="ChEBI" id="CHEBI:60240"/>
        <label>1</label>
    </ligand>
</feature>
<dbReference type="Pfam" id="PF01784">
    <property type="entry name" value="DUF34_NIF3"/>
    <property type="match status" value="1"/>
</dbReference>
<protein>
    <submittedName>
        <fullName evidence="4">Nif3-like dinuclear metal center hexameric protein</fullName>
    </submittedName>
</protein>
<dbReference type="InterPro" id="IPR002678">
    <property type="entry name" value="DUF34/NIF3"/>
</dbReference>
<evidence type="ECO:0000313" key="5">
    <source>
        <dbReference type="Proteomes" id="UP001161325"/>
    </source>
</evidence>
<accession>A0AA37QDZ3</accession>
<dbReference type="NCBIfam" id="TIGR00486">
    <property type="entry name" value="YbgI_SA1388"/>
    <property type="match status" value="1"/>
</dbReference>
<evidence type="ECO:0000256" key="1">
    <source>
        <dbReference type="ARBA" id="ARBA00006964"/>
    </source>
</evidence>
<feature type="binding site" evidence="3">
    <location>
        <position position="68"/>
    </location>
    <ligand>
        <name>a divalent metal cation</name>
        <dbReference type="ChEBI" id="CHEBI:60240"/>
        <label>1</label>
    </ligand>
</feature>
<keyword evidence="2 3" id="KW-0479">Metal-binding</keyword>
<feature type="binding site" evidence="3">
    <location>
        <position position="226"/>
    </location>
    <ligand>
        <name>a divalent metal cation</name>
        <dbReference type="ChEBI" id="CHEBI:60240"/>
        <label>1</label>
    </ligand>
</feature>
<evidence type="ECO:0000256" key="2">
    <source>
        <dbReference type="ARBA" id="ARBA00022723"/>
    </source>
</evidence>